<dbReference type="SUPFAM" id="SSF53335">
    <property type="entry name" value="S-adenosyl-L-methionine-dependent methyltransferases"/>
    <property type="match status" value="1"/>
</dbReference>
<dbReference type="CDD" id="cd02440">
    <property type="entry name" value="AdoMet_MTases"/>
    <property type="match status" value="1"/>
</dbReference>
<dbReference type="InterPro" id="IPR057206">
    <property type="entry name" value="DUF7884"/>
</dbReference>
<comment type="similarity">
    <text evidence="1">Belongs to the CFA/CMAS family.</text>
</comment>
<proteinExistence type="inferred from homology"/>
<sequence>MKLVYNGGFTRLSTPPNRWSTNEGWKMLSKFFLKSMFKKWQNGDYRVVFWDKDVYQNGTKTPQFTLKINRPLKMSDIKKDMSLTIAEAYMDGLIDIEGSMDAVMRVLYLQTNYEHLHKHDNATPVQPADREKSNIKSHYDLGNDFYALWLDETLSYSCAYFKKESDTLYQAQLQKLDHTLKKLDLKQGEKLLDIGCGWGYLSIRAAQEYDVEVLGITISEEQFKQASQKVKDLGLSDRVSIKLLNYQDLDGMHYRFDKVVSVGMFEHVGKANLPFYFKKVKEVLKVGGMFLLHSILCCFEGTTNAWIDKYIFPGGYLPSLREVISIASESDFHLVLGESLRLHYAKTLDLWHKNFCDKQEQISQMYDTRFIRMWSLYLNSCASAFRVGSVDLYQLLLTNSVDNTIPLTNAYIYQ</sequence>
<evidence type="ECO:0000313" key="8">
    <source>
        <dbReference type="Proteomes" id="UP000826775"/>
    </source>
</evidence>
<dbReference type="Gene3D" id="3.40.50.150">
    <property type="entry name" value="Vaccinia Virus protein VP39"/>
    <property type="match status" value="1"/>
</dbReference>
<keyword evidence="3" id="KW-0808">Transferase</keyword>
<evidence type="ECO:0000313" key="7">
    <source>
        <dbReference type="EMBL" id="BCZ17744.1"/>
    </source>
</evidence>
<evidence type="ECO:0000256" key="5">
    <source>
        <dbReference type="ARBA" id="ARBA00023098"/>
    </source>
</evidence>
<protein>
    <submittedName>
        <fullName evidence="7">Cyclopropane fatty acid synthase Cfa</fullName>
    </submittedName>
</protein>
<organism evidence="7 8">
    <name type="scientific">Helicobacter gastrocanis</name>
    <dbReference type="NCBI Taxonomy" id="2849641"/>
    <lineage>
        <taxon>Bacteria</taxon>
        <taxon>Pseudomonadati</taxon>
        <taxon>Campylobacterota</taxon>
        <taxon>Epsilonproteobacteria</taxon>
        <taxon>Campylobacterales</taxon>
        <taxon>Helicobacteraceae</taxon>
        <taxon>Helicobacter</taxon>
    </lineage>
</organism>
<keyword evidence="4" id="KW-0949">S-adenosyl-L-methionine</keyword>
<gene>
    <name evidence="7" type="primary">cfa</name>
    <name evidence="7" type="ORF">NHP190003_10260</name>
</gene>
<keyword evidence="8" id="KW-1185">Reference proteome</keyword>
<dbReference type="PIRSF" id="PIRSF003085">
    <property type="entry name" value="CMAS"/>
    <property type="match status" value="1"/>
</dbReference>
<evidence type="ECO:0000259" key="6">
    <source>
        <dbReference type="Pfam" id="PF25371"/>
    </source>
</evidence>
<dbReference type="PANTHER" id="PTHR43667:SF1">
    <property type="entry name" value="CYCLOPROPANE-FATTY-ACYL-PHOSPHOLIPID SYNTHASE"/>
    <property type="match status" value="1"/>
</dbReference>
<dbReference type="Proteomes" id="UP000826775">
    <property type="component" value="Chromosome"/>
</dbReference>
<dbReference type="Pfam" id="PF02353">
    <property type="entry name" value="CMAS"/>
    <property type="match status" value="1"/>
</dbReference>
<dbReference type="InterPro" id="IPR003333">
    <property type="entry name" value="CMAS"/>
</dbReference>
<name>A0ABN6I556_9HELI</name>
<keyword evidence="5" id="KW-0443">Lipid metabolism</keyword>
<dbReference type="InterPro" id="IPR050723">
    <property type="entry name" value="CFA/CMAS"/>
</dbReference>
<dbReference type="PANTHER" id="PTHR43667">
    <property type="entry name" value="CYCLOPROPANE-FATTY-ACYL-PHOSPHOLIPID SYNTHASE"/>
    <property type="match status" value="1"/>
</dbReference>
<reference evidence="7 8" key="1">
    <citation type="submission" date="2021-07" db="EMBL/GenBank/DDBJ databases">
        <title>Novel Helicobacter sp. Isolated from a dog.</title>
        <authorList>
            <person name="Rimbara E."/>
            <person name="Suzuki M."/>
        </authorList>
    </citation>
    <scope>NUCLEOTIDE SEQUENCE [LARGE SCALE GENOMIC DNA]</scope>
    <source>
        <strain evidence="8">NHP19-003</strain>
    </source>
</reference>
<accession>A0ABN6I556</accession>
<evidence type="ECO:0000256" key="1">
    <source>
        <dbReference type="ARBA" id="ARBA00010815"/>
    </source>
</evidence>
<evidence type="ECO:0000256" key="4">
    <source>
        <dbReference type="ARBA" id="ARBA00022691"/>
    </source>
</evidence>
<evidence type="ECO:0000256" key="3">
    <source>
        <dbReference type="ARBA" id="ARBA00022679"/>
    </source>
</evidence>
<dbReference type="EMBL" id="AP024814">
    <property type="protein sequence ID" value="BCZ17744.1"/>
    <property type="molecule type" value="Genomic_DNA"/>
</dbReference>
<keyword evidence="2" id="KW-0489">Methyltransferase</keyword>
<dbReference type="InterPro" id="IPR029063">
    <property type="entry name" value="SAM-dependent_MTases_sf"/>
</dbReference>
<evidence type="ECO:0000256" key="2">
    <source>
        <dbReference type="ARBA" id="ARBA00022603"/>
    </source>
</evidence>
<feature type="domain" description="DUF7884" evidence="6">
    <location>
        <begin position="32"/>
        <end position="112"/>
    </location>
</feature>
<dbReference type="Pfam" id="PF25371">
    <property type="entry name" value="DUF7884"/>
    <property type="match status" value="1"/>
</dbReference>